<evidence type="ECO:0000313" key="3">
    <source>
        <dbReference type="Proteomes" id="UP000232722"/>
    </source>
</evidence>
<feature type="compositionally biased region" description="Polar residues" evidence="1">
    <location>
        <begin position="47"/>
        <end position="56"/>
    </location>
</feature>
<dbReference type="AlphaFoldDB" id="A0A2N0PHR8"/>
<evidence type="ECO:0000313" key="2">
    <source>
        <dbReference type="EMBL" id="PKC06317.1"/>
    </source>
</evidence>
<accession>A0A2N0PHR8</accession>
<reference evidence="2 3" key="1">
    <citation type="submission" date="2016-04" db="EMBL/GenBank/DDBJ databases">
        <title>Genome analyses suggest a sexual origin of heterokaryosis in a supposedly ancient asexual fungus.</title>
        <authorList>
            <person name="Ropars J."/>
            <person name="Sedzielewska K."/>
            <person name="Noel J."/>
            <person name="Charron P."/>
            <person name="Farinelli L."/>
            <person name="Marton T."/>
            <person name="Kruger M."/>
            <person name="Pelin A."/>
            <person name="Brachmann A."/>
            <person name="Corradi N."/>
        </authorList>
    </citation>
    <scope>NUCLEOTIDE SEQUENCE [LARGE SCALE GENOMIC DNA]</scope>
    <source>
        <strain evidence="2 3">A5</strain>
    </source>
</reference>
<name>A0A2N0PHR8_9GLOM</name>
<comment type="caution">
    <text evidence="2">The sequence shown here is derived from an EMBL/GenBank/DDBJ whole genome shotgun (WGS) entry which is preliminary data.</text>
</comment>
<feature type="compositionally biased region" description="Basic and acidic residues" evidence="1">
    <location>
        <begin position="37"/>
        <end position="46"/>
    </location>
</feature>
<feature type="region of interest" description="Disordered" evidence="1">
    <location>
        <begin position="1"/>
        <end position="74"/>
    </location>
</feature>
<proteinExistence type="predicted"/>
<protein>
    <submittedName>
        <fullName evidence="2">Uncharacterized protein</fullName>
    </submittedName>
</protein>
<gene>
    <name evidence="2" type="ORF">RhiirA5_419733</name>
</gene>
<dbReference type="Proteomes" id="UP000232722">
    <property type="component" value="Unassembled WGS sequence"/>
</dbReference>
<organism evidence="2 3">
    <name type="scientific">Rhizophagus irregularis</name>
    <dbReference type="NCBI Taxonomy" id="588596"/>
    <lineage>
        <taxon>Eukaryota</taxon>
        <taxon>Fungi</taxon>
        <taxon>Fungi incertae sedis</taxon>
        <taxon>Mucoromycota</taxon>
        <taxon>Glomeromycotina</taxon>
        <taxon>Glomeromycetes</taxon>
        <taxon>Glomerales</taxon>
        <taxon>Glomeraceae</taxon>
        <taxon>Rhizophagus</taxon>
    </lineage>
</organism>
<evidence type="ECO:0000256" key="1">
    <source>
        <dbReference type="SAM" id="MobiDB-lite"/>
    </source>
</evidence>
<sequence>MIDSIQEFPSIADNVNIGREEAGKSTEEDEEILAYLEYKKSEDHKNGTNSITNSGSVGEVTKKDQLEPEDDDDK</sequence>
<dbReference type="EMBL" id="LLXJ01000771">
    <property type="protein sequence ID" value="PKC06317.1"/>
    <property type="molecule type" value="Genomic_DNA"/>
</dbReference>
<reference evidence="2 3" key="2">
    <citation type="submission" date="2017-09" db="EMBL/GenBank/DDBJ databases">
        <title>Extensive intraspecific genome diversity in a model arbuscular mycorrhizal fungus.</title>
        <authorList>
            <person name="Chen E.C."/>
            <person name="Morin E."/>
            <person name="Beaudet D."/>
            <person name="Noel J."/>
            <person name="Ndikumana S."/>
            <person name="Charron P."/>
            <person name="St-Onge C."/>
            <person name="Giorgi J."/>
            <person name="Grigoriev I.V."/>
            <person name="Roux C."/>
            <person name="Martin F.M."/>
            <person name="Corradi N."/>
        </authorList>
    </citation>
    <scope>NUCLEOTIDE SEQUENCE [LARGE SCALE GENOMIC DNA]</scope>
    <source>
        <strain evidence="2 3">A5</strain>
    </source>
</reference>